<keyword evidence="7" id="KW-1185">Reference proteome</keyword>
<evidence type="ECO:0000259" key="5">
    <source>
        <dbReference type="Pfam" id="PF04389"/>
    </source>
</evidence>
<evidence type="ECO:0008006" key="8">
    <source>
        <dbReference type="Google" id="ProtNLM"/>
    </source>
</evidence>
<comment type="similarity">
    <text evidence="1">Belongs to the peptidase M28 family. M28B subfamily.</text>
</comment>
<dbReference type="Pfam" id="PF04389">
    <property type="entry name" value="Peptidase_M28"/>
    <property type="match status" value="1"/>
</dbReference>
<proteinExistence type="inferred from homology"/>
<dbReference type="SUPFAM" id="SSF47672">
    <property type="entry name" value="Transferrin receptor-like dimerisation domain"/>
    <property type="match status" value="1"/>
</dbReference>
<evidence type="ECO:0000313" key="6">
    <source>
        <dbReference type="EMBL" id="CAK7903763.1"/>
    </source>
</evidence>
<evidence type="ECO:0000256" key="3">
    <source>
        <dbReference type="SAM" id="Phobius"/>
    </source>
</evidence>
<dbReference type="PANTHER" id="PTHR10404">
    <property type="entry name" value="N-ACETYLATED-ALPHA-LINKED ACIDIC DIPEPTIDASE"/>
    <property type="match status" value="1"/>
</dbReference>
<gene>
    <name evidence="6" type="ORF">CAAN4_D06172</name>
</gene>
<dbReference type="SUPFAM" id="SSF53187">
    <property type="entry name" value="Zn-dependent exopeptidases"/>
    <property type="match status" value="1"/>
</dbReference>
<organism evidence="6 7">
    <name type="scientific">[Candida] anglica</name>
    <dbReference type="NCBI Taxonomy" id="148631"/>
    <lineage>
        <taxon>Eukaryota</taxon>
        <taxon>Fungi</taxon>
        <taxon>Dikarya</taxon>
        <taxon>Ascomycota</taxon>
        <taxon>Saccharomycotina</taxon>
        <taxon>Pichiomycetes</taxon>
        <taxon>Debaryomycetaceae</taxon>
        <taxon>Kurtzmaniella</taxon>
    </lineage>
</organism>
<accession>A0ABP0ECI6</accession>
<dbReference type="Gene3D" id="3.40.630.10">
    <property type="entry name" value="Zn peptidases"/>
    <property type="match status" value="1"/>
</dbReference>
<evidence type="ECO:0000256" key="1">
    <source>
        <dbReference type="ARBA" id="ARBA00005634"/>
    </source>
</evidence>
<evidence type="ECO:0000259" key="4">
    <source>
        <dbReference type="Pfam" id="PF04253"/>
    </source>
</evidence>
<dbReference type="InterPro" id="IPR007365">
    <property type="entry name" value="TFR-like_dimer_dom"/>
</dbReference>
<dbReference type="InterPro" id="IPR039373">
    <property type="entry name" value="Peptidase_M28B"/>
</dbReference>
<dbReference type="Gene3D" id="3.50.30.30">
    <property type="match status" value="1"/>
</dbReference>
<dbReference type="InterPro" id="IPR007484">
    <property type="entry name" value="Peptidase_M28"/>
</dbReference>
<dbReference type="Proteomes" id="UP001497600">
    <property type="component" value="Chromosome D"/>
</dbReference>
<feature type="transmembrane region" description="Helical" evidence="3">
    <location>
        <begin position="109"/>
        <end position="127"/>
    </location>
</feature>
<dbReference type="SUPFAM" id="SSF52025">
    <property type="entry name" value="PA domain"/>
    <property type="match status" value="1"/>
</dbReference>
<sequence length="818" mass="92812">MTQQRYQRLDGSQPMHPPLYDEIQPTPPMEQFEIEDGESSSNLHSSNTRHRLLGRASSITKKFASNINRGVIRPVTQMIDPIYEGYKYFNMQYEQAILKLGNPLVVKRLLYVFFIMSFIFFLTKYNVDGSGQSSGGAFSSGKLYDIEKLAESFESMVDVKTMKEHLEYFSSMPHLAGTKGDLALARYMESYMKNNGIRTIDFNEIGSFVNYPSNYDHTYVRLNDGSFQAQLSEKPEGAANDAMQYHSYNPNAMNTNGEIRGQYIYANYGTEEDFQKLKDGAIDLAEKILLVRYGGSIPNSNKVKLGKKYGAAAIIFISNSFETGDGVVHDDIIERVNVGLERFSTGDVLTPGWSSGEGYVIRLPWFKSETTAKIPTVPISYKDGQELLKRLKKGVKFGKQYSGASEEIQIAMKITNEQREVHPIWNVVGSIEGREQPEKGLIIGASRDSTCFGTMGTNTGSVILMELIKIFTALQRKFNWSPSRSIYFASFDGSEYNLAGSTEWIESRQEQLKRQGFAYIDLSDLVTGDILEVKSHPFLKKMIKDVLGKVSNGDSKSLLDLLKSQNSGNEFISNNFVESKNYIPFINLLNIPAIEVKFSGTKPYPKSSCMDNFQHFEKAKIDPDMKNHKLIVQVLSRLILELAEQPLIPYNINDLATDMMSYIKDIENYTNEVFGNDEKSDKPAMEFVRLENSIQTLMSAAERFQQWSSRWKSFVVESGDVEPSLLAMNRWKENDNLVDFNSKFISDYPQKYRPGYVNLLFGVSFGAPESVEKGDTRQWNTFPSIRDYLDTKQYTRASNDLRTLSNLMEEAASEILRP</sequence>
<keyword evidence="3" id="KW-1133">Transmembrane helix</keyword>
<feature type="domain" description="Peptidase M28" evidence="5">
    <location>
        <begin position="426"/>
        <end position="599"/>
    </location>
</feature>
<dbReference type="PANTHER" id="PTHR10404:SF72">
    <property type="entry name" value="ZINC METALLOPROTEASE TRE2-RELATED"/>
    <property type="match status" value="1"/>
</dbReference>
<dbReference type="CDD" id="cd03874">
    <property type="entry name" value="M28_PMSA_TfR_like"/>
    <property type="match status" value="1"/>
</dbReference>
<feature type="domain" description="Transferrin receptor-like dimerisation" evidence="4">
    <location>
        <begin position="687"/>
        <end position="814"/>
    </location>
</feature>
<evidence type="ECO:0000256" key="2">
    <source>
        <dbReference type="SAM" id="MobiDB-lite"/>
    </source>
</evidence>
<feature type="region of interest" description="Disordered" evidence="2">
    <location>
        <begin position="1"/>
        <end position="26"/>
    </location>
</feature>
<dbReference type="Pfam" id="PF04253">
    <property type="entry name" value="TFR_dimer"/>
    <property type="match status" value="1"/>
</dbReference>
<protein>
    <recommendedName>
        <fullName evidence="8">FXNA-related family protease 1</fullName>
    </recommendedName>
</protein>
<dbReference type="InterPro" id="IPR036757">
    <property type="entry name" value="TFR-like_dimer_dom_sf"/>
</dbReference>
<dbReference type="Gene3D" id="1.20.930.40">
    <property type="entry name" value="Transferrin receptor-like, dimerisation domain"/>
    <property type="match status" value="1"/>
</dbReference>
<reference evidence="6 7" key="1">
    <citation type="submission" date="2024-01" db="EMBL/GenBank/DDBJ databases">
        <authorList>
            <consortium name="Genoscope - CEA"/>
            <person name="William W."/>
        </authorList>
    </citation>
    <scope>NUCLEOTIDE SEQUENCE [LARGE SCALE GENOMIC DNA]</scope>
    <source>
        <strain evidence="6 7">29B2s-10</strain>
    </source>
</reference>
<dbReference type="EMBL" id="OZ004256">
    <property type="protein sequence ID" value="CAK7903763.1"/>
    <property type="molecule type" value="Genomic_DNA"/>
</dbReference>
<evidence type="ECO:0000313" key="7">
    <source>
        <dbReference type="Proteomes" id="UP001497600"/>
    </source>
</evidence>
<keyword evidence="3" id="KW-0812">Transmembrane</keyword>
<name>A0ABP0ECI6_9ASCO</name>
<keyword evidence="3" id="KW-0472">Membrane</keyword>
<dbReference type="InterPro" id="IPR046450">
    <property type="entry name" value="PA_dom_sf"/>
</dbReference>